<name>A0A4Y2LBP2_ARAVE</name>
<evidence type="ECO:0000313" key="1">
    <source>
        <dbReference type="EMBL" id="GBN10986.1"/>
    </source>
</evidence>
<sequence>MLTLYPAPSYILGDQKQISSTETEVLIANEQVCVQQESEVNKHLCTSQSLALPPGRNSLQQKAAISSLLPPIPLFSDILDHSVPFPKGN</sequence>
<accession>A0A4Y2LBP2</accession>
<dbReference type="AlphaFoldDB" id="A0A4Y2LBP2"/>
<protein>
    <submittedName>
        <fullName evidence="1">Uncharacterized protein</fullName>
    </submittedName>
</protein>
<organism evidence="1 2">
    <name type="scientific">Araneus ventricosus</name>
    <name type="common">Orbweaver spider</name>
    <name type="synonym">Epeira ventricosa</name>
    <dbReference type="NCBI Taxonomy" id="182803"/>
    <lineage>
        <taxon>Eukaryota</taxon>
        <taxon>Metazoa</taxon>
        <taxon>Ecdysozoa</taxon>
        <taxon>Arthropoda</taxon>
        <taxon>Chelicerata</taxon>
        <taxon>Arachnida</taxon>
        <taxon>Araneae</taxon>
        <taxon>Araneomorphae</taxon>
        <taxon>Entelegynae</taxon>
        <taxon>Araneoidea</taxon>
        <taxon>Araneidae</taxon>
        <taxon>Araneus</taxon>
    </lineage>
</organism>
<reference evidence="1 2" key="1">
    <citation type="journal article" date="2019" name="Sci. Rep.">
        <title>Orb-weaving spider Araneus ventricosus genome elucidates the spidroin gene catalogue.</title>
        <authorList>
            <person name="Kono N."/>
            <person name="Nakamura H."/>
            <person name="Ohtoshi R."/>
            <person name="Moran D.A.P."/>
            <person name="Shinohara A."/>
            <person name="Yoshida Y."/>
            <person name="Fujiwara M."/>
            <person name="Mori M."/>
            <person name="Tomita M."/>
            <person name="Arakawa K."/>
        </authorList>
    </citation>
    <scope>NUCLEOTIDE SEQUENCE [LARGE SCALE GENOMIC DNA]</scope>
</reference>
<comment type="caution">
    <text evidence="1">The sequence shown here is derived from an EMBL/GenBank/DDBJ whole genome shotgun (WGS) entry which is preliminary data.</text>
</comment>
<keyword evidence="2" id="KW-1185">Reference proteome</keyword>
<dbReference type="Proteomes" id="UP000499080">
    <property type="component" value="Unassembled WGS sequence"/>
</dbReference>
<evidence type="ECO:0000313" key="2">
    <source>
        <dbReference type="Proteomes" id="UP000499080"/>
    </source>
</evidence>
<proteinExistence type="predicted"/>
<gene>
    <name evidence="1" type="ORF">AVEN_13650_1</name>
</gene>
<dbReference type="EMBL" id="BGPR01005527">
    <property type="protein sequence ID" value="GBN10986.1"/>
    <property type="molecule type" value="Genomic_DNA"/>
</dbReference>